<evidence type="ECO:0000313" key="2">
    <source>
        <dbReference type="Proteomes" id="UP000315017"/>
    </source>
</evidence>
<dbReference type="EMBL" id="CP036274">
    <property type="protein sequence ID" value="QDU25246.1"/>
    <property type="molecule type" value="Genomic_DNA"/>
</dbReference>
<dbReference type="AlphaFoldDB" id="A0A517Y4X0"/>
<gene>
    <name evidence="1" type="ORF">ETAA8_03090</name>
</gene>
<organism evidence="1 2">
    <name type="scientific">Anatilimnocola aggregata</name>
    <dbReference type="NCBI Taxonomy" id="2528021"/>
    <lineage>
        <taxon>Bacteria</taxon>
        <taxon>Pseudomonadati</taxon>
        <taxon>Planctomycetota</taxon>
        <taxon>Planctomycetia</taxon>
        <taxon>Pirellulales</taxon>
        <taxon>Pirellulaceae</taxon>
        <taxon>Anatilimnocola</taxon>
    </lineage>
</organism>
<proteinExistence type="predicted"/>
<reference evidence="1 2" key="1">
    <citation type="submission" date="2019-02" db="EMBL/GenBank/DDBJ databases">
        <title>Deep-cultivation of Planctomycetes and their phenomic and genomic characterization uncovers novel biology.</title>
        <authorList>
            <person name="Wiegand S."/>
            <person name="Jogler M."/>
            <person name="Boedeker C."/>
            <person name="Pinto D."/>
            <person name="Vollmers J."/>
            <person name="Rivas-Marin E."/>
            <person name="Kohn T."/>
            <person name="Peeters S.H."/>
            <person name="Heuer A."/>
            <person name="Rast P."/>
            <person name="Oberbeckmann S."/>
            <person name="Bunk B."/>
            <person name="Jeske O."/>
            <person name="Meyerdierks A."/>
            <person name="Storesund J.E."/>
            <person name="Kallscheuer N."/>
            <person name="Luecker S."/>
            <person name="Lage O.M."/>
            <person name="Pohl T."/>
            <person name="Merkel B.J."/>
            <person name="Hornburger P."/>
            <person name="Mueller R.-W."/>
            <person name="Bruemmer F."/>
            <person name="Labrenz M."/>
            <person name="Spormann A.M."/>
            <person name="Op den Camp H."/>
            <person name="Overmann J."/>
            <person name="Amann R."/>
            <person name="Jetten M.S.M."/>
            <person name="Mascher T."/>
            <person name="Medema M.H."/>
            <person name="Devos D.P."/>
            <person name="Kaster A.-K."/>
            <person name="Ovreas L."/>
            <person name="Rohde M."/>
            <person name="Galperin M.Y."/>
            <person name="Jogler C."/>
        </authorList>
    </citation>
    <scope>NUCLEOTIDE SEQUENCE [LARGE SCALE GENOMIC DNA]</scope>
    <source>
        <strain evidence="1 2">ETA_A8</strain>
    </source>
</reference>
<dbReference type="Proteomes" id="UP000315017">
    <property type="component" value="Chromosome"/>
</dbReference>
<keyword evidence="2" id="KW-1185">Reference proteome</keyword>
<sequence length="83" mass="8971">MTSPGQDGGNELRDCGSLWQTPWNHRNCLLPNYLSLAVAVSQPLRAAFQSAGKPAAVENVCSGAAEYDEDKVVQGFLIFRLCS</sequence>
<dbReference type="KEGG" id="aagg:ETAA8_03090"/>
<accession>A0A517Y4X0</accession>
<evidence type="ECO:0000313" key="1">
    <source>
        <dbReference type="EMBL" id="QDU25246.1"/>
    </source>
</evidence>
<protein>
    <submittedName>
        <fullName evidence="1">Uncharacterized protein</fullName>
    </submittedName>
</protein>
<name>A0A517Y4X0_9BACT</name>